<protein>
    <submittedName>
        <fullName evidence="2">Uncharacterized protein</fullName>
    </submittedName>
</protein>
<keyword evidence="3" id="KW-1185">Reference proteome</keyword>
<feature type="transmembrane region" description="Helical" evidence="1">
    <location>
        <begin position="50"/>
        <end position="70"/>
    </location>
</feature>
<reference evidence="2 3" key="1">
    <citation type="submission" date="2019-07" db="EMBL/GenBank/DDBJ databases">
        <title>Whole genome shotgun sequence of Kocuria turfanensis NBRC 107627.</title>
        <authorList>
            <person name="Hosoyama A."/>
            <person name="Uohara A."/>
            <person name="Ohji S."/>
            <person name="Ichikawa N."/>
        </authorList>
    </citation>
    <scope>NUCLEOTIDE SEQUENCE [LARGE SCALE GENOMIC DNA]</scope>
    <source>
        <strain evidence="2 3">NBRC 107627</strain>
    </source>
</reference>
<dbReference type="Proteomes" id="UP000321103">
    <property type="component" value="Unassembled WGS sequence"/>
</dbReference>
<dbReference type="EMBL" id="BJZS01000093">
    <property type="protein sequence ID" value="GEO96690.1"/>
    <property type="molecule type" value="Genomic_DNA"/>
</dbReference>
<evidence type="ECO:0000313" key="2">
    <source>
        <dbReference type="EMBL" id="GEO96690.1"/>
    </source>
</evidence>
<keyword evidence="1" id="KW-0812">Transmembrane</keyword>
<gene>
    <name evidence="2" type="ORF">KTU01_28130</name>
</gene>
<name>A0A512IGA9_9MICC</name>
<proteinExistence type="predicted"/>
<organism evidence="2 3">
    <name type="scientific">Kocuria turfanensis</name>
    <dbReference type="NCBI Taxonomy" id="388357"/>
    <lineage>
        <taxon>Bacteria</taxon>
        <taxon>Bacillati</taxon>
        <taxon>Actinomycetota</taxon>
        <taxon>Actinomycetes</taxon>
        <taxon>Micrococcales</taxon>
        <taxon>Micrococcaceae</taxon>
        <taxon>Kocuria</taxon>
    </lineage>
</organism>
<dbReference type="RefSeq" id="WP_062733945.1">
    <property type="nucleotide sequence ID" value="NZ_BJZS01000093.1"/>
</dbReference>
<dbReference type="STRING" id="388357.GCA_001580365_00398"/>
<keyword evidence="1" id="KW-0472">Membrane</keyword>
<keyword evidence="1" id="KW-1133">Transmembrane helix</keyword>
<comment type="caution">
    <text evidence="2">The sequence shown here is derived from an EMBL/GenBank/DDBJ whole genome shotgun (WGS) entry which is preliminary data.</text>
</comment>
<dbReference type="AlphaFoldDB" id="A0A512IGA9"/>
<accession>A0A512IGA9</accession>
<sequence length="75" mass="8005">MQVRIAESIALVTIGDGVVAALFPARHAARWMIGPDPVRRVVAMFVEHPGLMRAVGVLQVVAGIAWVAALPPKPR</sequence>
<evidence type="ECO:0000313" key="3">
    <source>
        <dbReference type="Proteomes" id="UP000321103"/>
    </source>
</evidence>
<evidence type="ECO:0000256" key="1">
    <source>
        <dbReference type="SAM" id="Phobius"/>
    </source>
</evidence>